<evidence type="ECO:0000256" key="1">
    <source>
        <dbReference type="SAM" id="MobiDB-lite"/>
    </source>
</evidence>
<comment type="caution">
    <text evidence="2">The sequence shown here is derived from an EMBL/GenBank/DDBJ whole genome shotgun (WGS) entry which is preliminary data.</text>
</comment>
<dbReference type="EMBL" id="CAJNOJ010000150">
    <property type="protein sequence ID" value="CAF1203460.1"/>
    <property type="molecule type" value="Genomic_DNA"/>
</dbReference>
<feature type="region of interest" description="Disordered" evidence="1">
    <location>
        <begin position="23"/>
        <end position="44"/>
    </location>
</feature>
<dbReference type="AlphaFoldDB" id="A0A814WM65"/>
<dbReference type="OrthoDB" id="10049644at2759"/>
<accession>A0A814WM65</accession>
<reference evidence="2" key="1">
    <citation type="submission" date="2021-02" db="EMBL/GenBank/DDBJ databases">
        <authorList>
            <person name="Nowell W R."/>
        </authorList>
    </citation>
    <scope>NUCLEOTIDE SEQUENCE</scope>
</reference>
<name>A0A814WM65_ADIRI</name>
<proteinExistence type="predicted"/>
<evidence type="ECO:0000313" key="2">
    <source>
        <dbReference type="EMBL" id="CAF1203460.1"/>
    </source>
</evidence>
<gene>
    <name evidence="2" type="ORF">EDS130_LOCUS25500</name>
</gene>
<dbReference type="Proteomes" id="UP000663852">
    <property type="component" value="Unassembled WGS sequence"/>
</dbReference>
<evidence type="ECO:0000313" key="3">
    <source>
        <dbReference type="Proteomes" id="UP000663852"/>
    </source>
</evidence>
<sequence length="529" mass="62014">MTNRSNITLNFYSREIYLCDMSPPKNTHDRQLSSQDSSDSNVNHASHFISQRQLSDSRVPTNCVMLFENAFPTTINDIVFVEYCGTRARNHHKHRLYIPQLLDSHPSSASSNDAPESFSDSIRKVLSSISDEDLSSYVISIRTGVFYFFSKHFRFNGEYSIDVLRDLLEKKILSSDRNYYYEQTNTNYHSDETLRSAFCNVKPISHSKDFAEKLYNHKFYLGEQKHLFRIYLKSNENQTHVCVVDPASSYSIVEFSKDFQRTSNIDYIRDRQNSKYRRQKTFDDVFDFRIQFQYHSRTGRDHMSTIEDELRNEFPSLDVNFQNKNILRPIDNQNDETYHVSEQLCPYVQFIRRDFGDVYHYNGTDPLFENFTIYLESPVEYRIDYATHTCKRELETHGIVYARLNLDSLMTSNGVDEQLLIRKLWDMGTGLTSIAGECTTLKTQQSTNYYTMNGDKYTAEEERLVQRILKRSTLPAMLGLSNHADSHAIDQVYKRIMTQLESKWQCFQHGSTAHEKLACAYELYQSQHS</sequence>
<protein>
    <submittedName>
        <fullName evidence="2">Uncharacterized protein</fullName>
    </submittedName>
</protein>
<organism evidence="2 3">
    <name type="scientific">Adineta ricciae</name>
    <name type="common">Rotifer</name>
    <dbReference type="NCBI Taxonomy" id="249248"/>
    <lineage>
        <taxon>Eukaryota</taxon>
        <taxon>Metazoa</taxon>
        <taxon>Spiralia</taxon>
        <taxon>Gnathifera</taxon>
        <taxon>Rotifera</taxon>
        <taxon>Eurotatoria</taxon>
        <taxon>Bdelloidea</taxon>
        <taxon>Adinetida</taxon>
        <taxon>Adinetidae</taxon>
        <taxon>Adineta</taxon>
    </lineage>
</organism>